<proteinExistence type="predicted"/>
<organism evidence="1 2">
    <name type="scientific">Sorangium atrum</name>
    <dbReference type="NCBI Taxonomy" id="2995308"/>
    <lineage>
        <taxon>Bacteria</taxon>
        <taxon>Pseudomonadati</taxon>
        <taxon>Myxococcota</taxon>
        <taxon>Polyangia</taxon>
        <taxon>Polyangiales</taxon>
        <taxon>Polyangiaceae</taxon>
        <taxon>Sorangium</taxon>
    </lineage>
</organism>
<evidence type="ECO:0000313" key="2">
    <source>
        <dbReference type="Proteomes" id="UP001217485"/>
    </source>
</evidence>
<dbReference type="Proteomes" id="UP001217485">
    <property type="component" value="Unassembled WGS sequence"/>
</dbReference>
<reference evidence="1 2" key="1">
    <citation type="submission" date="2023-01" db="EMBL/GenBank/DDBJ databases">
        <title>Minimal conservation of predation-associated metabolite biosynthetic gene clusters underscores biosynthetic potential of Myxococcota including descriptions for ten novel species: Archangium lansinium sp. nov., Myxococcus landrumus sp. nov., Nannocystis bai.</title>
        <authorList>
            <person name="Ahearne A."/>
            <person name="Stevens C."/>
            <person name="Dowd S."/>
        </authorList>
    </citation>
    <scope>NUCLEOTIDE SEQUENCE [LARGE SCALE GENOMIC DNA]</scope>
    <source>
        <strain evidence="1 2">WIWO2</strain>
    </source>
</reference>
<dbReference type="RefSeq" id="WP_272104000.1">
    <property type="nucleotide sequence ID" value="NZ_JAQNDK010000007.1"/>
</dbReference>
<sequence length="119" mass="13266">MRPLTAPPPPRRAPQLLGGRRDELERALEQAVGIPAAALGGWPAELLSALEAEREGREGRFVQALERLLDMATLDGVFLDIFQSVITLVRARLRRPLLMIAAIRRDSVKFTGEIRARCR</sequence>
<name>A0ABT5CGP4_9BACT</name>
<protein>
    <submittedName>
        <fullName evidence="1">Uncharacterized protein</fullName>
    </submittedName>
</protein>
<accession>A0ABT5CGP4</accession>
<evidence type="ECO:0000313" key="1">
    <source>
        <dbReference type="EMBL" id="MDC0685610.1"/>
    </source>
</evidence>
<comment type="caution">
    <text evidence="1">The sequence shown here is derived from an EMBL/GenBank/DDBJ whole genome shotgun (WGS) entry which is preliminary data.</text>
</comment>
<keyword evidence="2" id="KW-1185">Reference proteome</keyword>
<gene>
    <name evidence="1" type="ORF">POL72_48350</name>
</gene>
<dbReference type="EMBL" id="JAQNDK010000007">
    <property type="protein sequence ID" value="MDC0685610.1"/>
    <property type="molecule type" value="Genomic_DNA"/>
</dbReference>